<dbReference type="Proteomes" id="UP000737018">
    <property type="component" value="Unassembled WGS sequence"/>
</dbReference>
<evidence type="ECO:0000313" key="3">
    <source>
        <dbReference type="Proteomes" id="UP000737018"/>
    </source>
</evidence>
<accession>A0A8J4V877</accession>
<feature type="domain" description="Senescence" evidence="1">
    <location>
        <begin position="128"/>
        <end position="164"/>
    </location>
</feature>
<organism evidence="2 3">
    <name type="scientific">Castanea mollissima</name>
    <name type="common">Chinese chestnut</name>
    <dbReference type="NCBI Taxonomy" id="60419"/>
    <lineage>
        <taxon>Eukaryota</taxon>
        <taxon>Viridiplantae</taxon>
        <taxon>Streptophyta</taxon>
        <taxon>Embryophyta</taxon>
        <taxon>Tracheophyta</taxon>
        <taxon>Spermatophyta</taxon>
        <taxon>Magnoliopsida</taxon>
        <taxon>eudicotyledons</taxon>
        <taxon>Gunneridae</taxon>
        <taxon>Pentapetalae</taxon>
        <taxon>rosids</taxon>
        <taxon>fabids</taxon>
        <taxon>Fagales</taxon>
        <taxon>Fagaceae</taxon>
        <taxon>Castanea</taxon>
    </lineage>
</organism>
<evidence type="ECO:0000313" key="2">
    <source>
        <dbReference type="EMBL" id="KAF3952138.1"/>
    </source>
</evidence>
<dbReference type="InterPro" id="IPR009686">
    <property type="entry name" value="Senescence/spartin_C"/>
</dbReference>
<name>A0A8J4V877_9ROSI</name>
<comment type="caution">
    <text evidence="2">The sequence shown here is derived from an EMBL/GenBank/DDBJ whole genome shotgun (WGS) entry which is preliminary data.</text>
</comment>
<dbReference type="PANTHER" id="PTHR21068:SF36">
    <property type="entry name" value="SENESCENCE_DEHYDRATION-ASSOCIATED PROTEIN-LIKE PROTEIN"/>
    <property type="match status" value="1"/>
</dbReference>
<dbReference type="GO" id="GO:0005886">
    <property type="term" value="C:plasma membrane"/>
    <property type="evidence" value="ECO:0007669"/>
    <property type="project" value="TreeGrafter"/>
</dbReference>
<proteinExistence type="predicted"/>
<dbReference type="InterPro" id="IPR045036">
    <property type="entry name" value="Spartin-like"/>
</dbReference>
<dbReference type="AlphaFoldDB" id="A0A8J4V877"/>
<evidence type="ECO:0000259" key="1">
    <source>
        <dbReference type="Pfam" id="PF06911"/>
    </source>
</evidence>
<gene>
    <name evidence="2" type="ORF">CMV_022278</name>
</gene>
<keyword evidence="3" id="KW-1185">Reference proteome</keyword>
<dbReference type="EMBL" id="JRKL02004631">
    <property type="protein sequence ID" value="KAF3952138.1"/>
    <property type="molecule type" value="Genomic_DNA"/>
</dbReference>
<dbReference type="OrthoDB" id="1719420at2759"/>
<dbReference type="Pfam" id="PF06911">
    <property type="entry name" value="Senescence"/>
    <property type="match status" value="1"/>
</dbReference>
<reference evidence="2" key="1">
    <citation type="submission" date="2020-03" db="EMBL/GenBank/DDBJ databases">
        <title>Castanea mollissima Vanexum genome sequencing.</title>
        <authorList>
            <person name="Staton M."/>
        </authorList>
    </citation>
    <scope>NUCLEOTIDE SEQUENCE</scope>
    <source>
        <tissue evidence="2">Leaf</tissue>
    </source>
</reference>
<sequence>MRSDCDRVGDETPLLPPIEIEITSTSSLTVASKAEKILDRSNLSSSSKLCTPPNELSEPHCIRQRLSVTDTRSYRIFARYRTTDTRRSIPHRLVCNSSSGAEKFLLGLIAGGLVDGTIDIWNPLALIRFGESAGEATEDVLATAGHCAGTAWNIFKIRKAINPASSVSTGVLNYAAKDSKGKS</sequence>
<protein>
    <recommendedName>
        <fullName evidence="1">Senescence domain-containing protein</fullName>
    </recommendedName>
</protein>
<dbReference type="PANTHER" id="PTHR21068">
    <property type="entry name" value="SPARTIN"/>
    <property type="match status" value="1"/>
</dbReference>